<dbReference type="InterPro" id="IPR026564">
    <property type="entry name" value="Transcrip_reg_TACO1-like_dom3"/>
</dbReference>
<name>A0A0U1QRF6_9BACL</name>
<dbReference type="AlphaFoldDB" id="A0A0U1QRF6"/>
<dbReference type="Proteomes" id="UP000035553">
    <property type="component" value="Unassembled WGS sequence"/>
</dbReference>
<evidence type="ECO:0000259" key="7">
    <source>
        <dbReference type="Pfam" id="PF01709"/>
    </source>
</evidence>
<organism evidence="9 10">
    <name type="scientific">Sporolactobacillus inulinus CASD</name>
    <dbReference type="NCBI Taxonomy" id="1069536"/>
    <lineage>
        <taxon>Bacteria</taxon>
        <taxon>Bacillati</taxon>
        <taxon>Bacillota</taxon>
        <taxon>Bacilli</taxon>
        <taxon>Bacillales</taxon>
        <taxon>Sporolactobacillaceae</taxon>
        <taxon>Sporolactobacillus</taxon>
    </lineage>
</organism>
<protein>
    <recommendedName>
        <fullName evidence="6">Probable transcriptional regulatory protein SINU_03225</fullName>
    </recommendedName>
</protein>
<dbReference type="SUPFAM" id="SSF75625">
    <property type="entry name" value="YebC-like"/>
    <property type="match status" value="1"/>
</dbReference>
<dbReference type="InterPro" id="IPR029072">
    <property type="entry name" value="YebC-like"/>
</dbReference>
<dbReference type="Gene3D" id="3.30.70.980">
    <property type="match status" value="2"/>
</dbReference>
<sequence length="243" mass="26839">MSGHSKWNNIQHKKNAVDAARGKIFMRLSKDIFLEARHGGGDPSMNSGLRHAIEKAKAANMPNDNISRAIKKATGDLDGVTYEEITYEGYGPGGVAVMVDVLTDNRNRSASDIRHAFTKSGGNLGESGSVGFLFDKQGIIEIEKNDELDEDTMMMDAIDAGAEDMKTEDDRFIIITTPDVFEDVRKALSEDKGYEVDRAEVAMIPTTKTALTGKDLEKMRTLIEVLEDNDDVQDIYTNLDEND</sequence>
<dbReference type="RefSeq" id="WP_010023299.1">
    <property type="nucleotide sequence ID" value="NZ_AFVQ02000041.1"/>
</dbReference>
<evidence type="ECO:0000256" key="2">
    <source>
        <dbReference type="ARBA" id="ARBA00022490"/>
    </source>
</evidence>
<feature type="domain" description="TACO1/YebC-like second and third" evidence="7">
    <location>
        <begin position="82"/>
        <end position="239"/>
    </location>
</feature>
<dbReference type="PANTHER" id="PTHR12532">
    <property type="entry name" value="TRANSLATIONAL ACTIVATOR OF CYTOCHROME C OXIDASE 1"/>
    <property type="match status" value="1"/>
</dbReference>
<dbReference type="InterPro" id="IPR048300">
    <property type="entry name" value="TACO1_YebC-like_2nd/3rd_dom"/>
</dbReference>
<dbReference type="InterPro" id="IPR049083">
    <property type="entry name" value="TACO1_YebC_N"/>
</dbReference>
<dbReference type="HAMAP" id="MF_00693">
    <property type="entry name" value="Transcrip_reg_TACO1"/>
    <property type="match status" value="1"/>
</dbReference>
<evidence type="ECO:0000259" key="8">
    <source>
        <dbReference type="Pfam" id="PF20772"/>
    </source>
</evidence>
<evidence type="ECO:0000256" key="6">
    <source>
        <dbReference type="HAMAP-Rule" id="MF_00693"/>
    </source>
</evidence>
<dbReference type="GO" id="GO:0006355">
    <property type="term" value="P:regulation of DNA-templated transcription"/>
    <property type="evidence" value="ECO:0007669"/>
    <property type="project" value="UniProtKB-UniRule"/>
</dbReference>
<dbReference type="STRING" id="1069536.SINU_03225"/>
<reference evidence="9 10" key="1">
    <citation type="journal article" date="2011" name="J. Bacteriol.">
        <title>Draft genome sequence of Sporolactobacillus inulinus strain CASD, an efficient D-lactic acid-producing bacterium with high-concentration lactate tolerance capability.</title>
        <authorList>
            <person name="Yu B."/>
            <person name="Su F."/>
            <person name="Wang L."/>
            <person name="Xu K."/>
            <person name="Zhao B."/>
            <person name="Xu P."/>
        </authorList>
    </citation>
    <scope>NUCLEOTIDE SEQUENCE [LARGE SCALE GENOMIC DNA]</scope>
    <source>
        <strain evidence="9 10">CASD</strain>
    </source>
</reference>
<keyword evidence="3 6" id="KW-0805">Transcription regulation</keyword>
<comment type="subcellular location">
    <subcellularLocation>
        <location evidence="6">Cytoplasm</location>
    </subcellularLocation>
</comment>
<keyword evidence="2 6" id="KW-0963">Cytoplasm</keyword>
<gene>
    <name evidence="9" type="ORF">SINU_03225</name>
</gene>
<evidence type="ECO:0000313" key="9">
    <source>
        <dbReference type="EMBL" id="KLI03391.1"/>
    </source>
</evidence>
<proteinExistence type="inferred from homology"/>
<dbReference type="InterPro" id="IPR017856">
    <property type="entry name" value="Integrase-like_N"/>
</dbReference>
<dbReference type="GO" id="GO:0005829">
    <property type="term" value="C:cytosol"/>
    <property type="evidence" value="ECO:0007669"/>
    <property type="project" value="TreeGrafter"/>
</dbReference>
<evidence type="ECO:0000256" key="5">
    <source>
        <dbReference type="ARBA" id="ARBA00023163"/>
    </source>
</evidence>
<dbReference type="NCBIfam" id="TIGR01033">
    <property type="entry name" value="YebC/PmpR family DNA-binding transcriptional regulator"/>
    <property type="match status" value="1"/>
</dbReference>
<comment type="similarity">
    <text evidence="1 6">Belongs to the TACO1 family.</text>
</comment>
<dbReference type="InterPro" id="IPR002876">
    <property type="entry name" value="Transcrip_reg_TACO1-like"/>
</dbReference>
<dbReference type="FunFam" id="1.10.10.200:FF:000002">
    <property type="entry name" value="Probable transcriptional regulatory protein CLM62_37755"/>
    <property type="match status" value="1"/>
</dbReference>
<dbReference type="GO" id="GO:0003677">
    <property type="term" value="F:DNA binding"/>
    <property type="evidence" value="ECO:0007669"/>
    <property type="project" value="UniProtKB-UniRule"/>
</dbReference>
<dbReference type="FunFam" id="3.30.70.980:FF:000002">
    <property type="entry name" value="Probable transcriptional regulatory protein YebC"/>
    <property type="match status" value="1"/>
</dbReference>
<evidence type="ECO:0000256" key="1">
    <source>
        <dbReference type="ARBA" id="ARBA00008724"/>
    </source>
</evidence>
<keyword evidence="4 6" id="KW-0238">DNA-binding</keyword>
<keyword evidence="5 6" id="KW-0804">Transcription</keyword>
<dbReference type="NCBIfam" id="NF001030">
    <property type="entry name" value="PRK00110.1"/>
    <property type="match status" value="1"/>
</dbReference>
<feature type="domain" description="TACO1/YebC-like N-terminal" evidence="8">
    <location>
        <begin position="5"/>
        <end position="75"/>
    </location>
</feature>
<keyword evidence="10" id="KW-1185">Reference proteome</keyword>
<dbReference type="PANTHER" id="PTHR12532:SF6">
    <property type="entry name" value="TRANSCRIPTIONAL REGULATORY PROTEIN YEBC-RELATED"/>
    <property type="match status" value="1"/>
</dbReference>
<accession>A0A0U1QRF6</accession>
<dbReference type="NCBIfam" id="NF009044">
    <property type="entry name" value="PRK12378.1"/>
    <property type="match status" value="1"/>
</dbReference>
<evidence type="ECO:0000256" key="4">
    <source>
        <dbReference type="ARBA" id="ARBA00023125"/>
    </source>
</evidence>
<dbReference type="Pfam" id="PF20772">
    <property type="entry name" value="TACO1_YebC_N"/>
    <property type="match status" value="1"/>
</dbReference>
<dbReference type="Gene3D" id="1.10.10.200">
    <property type="match status" value="1"/>
</dbReference>
<dbReference type="Pfam" id="PF01709">
    <property type="entry name" value="Transcrip_reg"/>
    <property type="match status" value="1"/>
</dbReference>
<evidence type="ECO:0000313" key="10">
    <source>
        <dbReference type="Proteomes" id="UP000035553"/>
    </source>
</evidence>
<evidence type="ECO:0000256" key="3">
    <source>
        <dbReference type="ARBA" id="ARBA00023015"/>
    </source>
</evidence>
<comment type="caution">
    <text evidence="9">The sequence shown here is derived from an EMBL/GenBank/DDBJ whole genome shotgun (WGS) entry which is preliminary data.</text>
</comment>
<dbReference type="OrthoDB" id="9781053at2"/>
<dbReference type="EMBL" id="AFVQ02000041">
    <property type="protein sequence ID" value="KLI03391.1"/>
    <property type="molecule type" value="Genomic_DNA"/>
</dbReference>